<evidence type="ECO:0000259" key="2">
    <source>
        <dbReference type="Pfam" id="PF12705"/>
    </source>
</evidence>
<sequence length="1062" mass="115196">MAGSRVFSIPPGAPFLKVLAQALAEGRLVDGFRLDRADPLSLARATIYVPTRRAARVLRSEFVDLMGGRSAILPVIRPLGETDDDAGYFDALDDADLDRLPPITPIAQLCELARLILVWRNQLPAMLRNIHNDSPLVAPASPADAIWLARSLAELIDAVETEDAGWEGLRKIDLGDRALWWQLTGEFLKIASAYWPERLAELHRSSPGLHRNEAIRAEARRIATISTDQPIIVAGSTGSIPATADLIAAIRSRPCGAVVLPGLDFDMSEAHWQLAGAVMDTGRKSTDPASRSHPQYGLFHLLQRLQVLRDDVVSLADEPADLHMRARAVSVAFTPADADVNHQQWRENAGQTGIDAAFASMALVEAANEREEALAIAVAIKLALGGRDDDVSTQAALVTPDRNLARRVAAELARFGIEADDSSGTPLASSLHGGLVQLLLEATLRPGDPVALASLLKHPFVRLGYSQETAEDLVSKLELLVLRGGTALANPAALTPLVTLAFGELRKNRYPRQWQLSLLADSVEPALLELGRRIEAAVEPLAAMLVRDESAALRASHPVSDWADATGRALEAFTRDDRGSLEALWSDEAGTALAGLLREMIEAGEALEASGPQWIDVVAALISGIGVKPKALGHPRVFIWGTLEARLQQVDTLILGGMNESVWPAQTANNPFLSRVMKTEIGLEPPERRIGQAAHDFVMGLGTLKLVLTRAVRQGGAPSVASRFLQRLLSAAGDTVTKTIKANGDYYRNLAGLVDEGASQEFSPRPEPRPPADSQPKRFSFSEAGKLRRDPYSIYAQKVLKLDTVAAYNEDPGALERGNIYHAIVEAFVRTGNDPRAQGAFDTISNITNQVFDEAALPAHIDAVWRPRFLDTAREFLAHEAARRPEIRDTHVEIGASLALDGGLTLTGRADRIDIRKDGRADIIDYKTGLSPSTKEARSLLDPQLSLEAAVLKAGGFKDLKAYDTDNLMYIRLRPGRNFKVETVNNDKSTRTKPEDMKTADALALDSLSQLIKLTTALGSGRAGYKSRVAPFRDRDYGGDYDHLARVVEWSNADAGGETDDE</sequence>
<reference evidence="3" key="1">
    <citation type="submission" date="2021-01" db="EMBL/GenBank/DDBJ databases">
        <title>Rhizobium sp. strain KVB221 16S ribosomal RNA gene Genome sequencing and assembly.</title>
        <authorList>
            <person name="Kang M."/>
        </authorList>
    </citation>
    <scope>NUCLEOTIDE SEQUENCE</scope>
    <source>
        <strain evidence="3">KVB221</strain>
    </source>
</reference>
<gene>
    <name evidence="3" type="primary">addB</name>
    <name evidence="3" type="ORF">JJB09_19315</name>
</gene>
<dbReference type="RefSeq" id="WP_201662001.1">
    <property type="nucleotide sequence ID" value="NZ_JAEQNC010000011.1"/>
</dbReference>
<accession>A0A936YR73</accession>
<feature type="region of interest" description="Disordered" evidence="1">
    <location>
        <begin position="758"/>
        <end position="781"/>
    </location>
</feature>
<dbReference type="SUPFAM" id="SSF52540">
    <property type="entry name" value="P-loop containing nucleoside triphosphate hydrolases"/>
    <property type="match status" value="1"/>
</dbReference>
<dbReference type="AlphaFoldDB" id="A0A936YR73"/>
<protein>
    <submittedName>
        <fullName evidence="3">Double-strand break repair protein AddB</fullName>
    </submittedName>
</protein>
<evidence type="ECO:0000256" key="1">
    <source>
        <dbReference type="SAM" id="MobiDB-lite"/>
    </source>
</evidence>
<dbReference type="Gene3D" id="3.90.320.10">
    <property type="match status" value="1"/>
</dbReference>
<dbReference type="Pfam" id="PF12705">
    <property type="entry name" value="PDDEXK_1"/>
    <property type="match status" value="1"/>
</dbReference>
<dbReference type="EMBL" id="JAEQNC010000011">
    <property type="protein sequence ID" value="MBL0374178.1"/>
    <property type="molecule type" value="Genomic_DNA"/>
</dbReference>
<organism evidence="3 4">
    <name type="scientific">Rhizobium setariae</name>
    <dbReference type="NCBI Taxonomy" id="2801340"/>
    <lineage>
        <taxon>Bacteria</taxon>
        <taxon>Pseudomonadati</taxon>
        <taxon>Pseudomonadota</taxon>
        <taxon>Alphaproteobacteria</taxon>
        <taxon>Hyphomicrobiales</taxon>
        <taxon>Rhizobiaceae</taxon>
        <taxon>Rhizobium/Agrobacterium group</taxon>
        <taxon>Rhizobium</taxon>
    </lineage>
</organism>
<dbReference type="InterPro" id="IPR038726">
    <property type="entry name" value="PDDEXK_AddAB-type"/>
</dbReference>
<dbReference type="Proteomes" id="UP000633219">
    <property type="component" value="Unassembled WGS sequence"/>
</dbReference>
<evidence type="ECO:0000313" key="3">
    <source>
        <dbReference type="EMBL" id="MBL0374178.1"/>
    </source>
</evidence>
<dbReference type="InterPro" id="IPR011604">
    <property type="entry name" value="PDDEXK-like_dom_sf"/>
</dbReference>
<name>A0A936YR73_9HYPH</name>
<keyword evidence="4" id="KW-1185">Reference proteome</keyword>
<feature type="domain" description="PD-(D/E)XK endonuclease-like" evidence="2">
    <location>
        <begin position="778"/>
        <end position="991"/>
    </location>
</feature>
<comment type="caution">
    <text evidence="3">The sequence shown here is derived from an EMBL/GenBank/DDBJ whole genome shotgun (WGS) entry which is preliminary data.</text>
</comment>
<dbReference type="InterPro" id="IPR027417">
    <property type="entry name" value="P-loop_NTPase"/>
</dbReference>
<evidence type="ECO:0000313" key="4">
    <source>
        <dbReference type="Proteomes" id="UP000633219"/>
    </source>
</evidence>
<dbReference type="NCBIfam" id="TIGR02786">
    <property type="entry name" value="addB_alphas"/>
    <property type="match status" value="1"/>
</dbReference>
<dbReference type="InterPro" id="IPR014153">
    <property type="entry name" value="Ds_break_AddB"/>
</dbReference>
<proteinExistence type="predicted"/>